<evidence type="ECO:0000256" key="11">
    <source>
        <dbReference type="ARBA" id="ARBA00048212"/>
    </source>
</evidence>
<dbReference type="PANTHER" id="PTHR42743:SF11">
    <property type="entry name" value="AMINODEOXYCHORISMATE LYASE"/>
    <property type="match status" value="1"/>
</dbReference>
<dbReference type="CDD" id="cd01558">
    <property type="entry name" value="D-AAT_like"/>
    <property type="match status" value="1"/>
</dbReference>
<dbReference type="EC" id="2.6.1.42" evidence="7"/>
<comment type="catalytic activity">
    <reaction evidence="12">
        <text>L-isoleucine + 2-oxoglutarate = (S)-3-methyl-2-oxopentanoate + L-glutamate</text>
        <dbReference type="Rhea" id="RHEA:24801"/>
        <dbReference type="ChEBI" id="CHEBI:16810"/>
        <dbReference type="ChEBI" id="CHEBI:29985"/>
        <dbReference type="ChEBI" id="CHEBI:35146"/>
        <dbReference type="ChEBI" id="CHEBI:58045"/>
        <dbReference type="EC" id="2.6.1.42"/>
    </reaction>
</comment>
<name>A0A6I6MVE9_9CAUL</name>
<dbReference type="Gene3D" id="3.30.470.10">
    <property type="match status" value="1"/>
</dbReference>
<dbReference type="RefSeq" id="WP_158766028.1">
    <property type="nucleotide sequence ID" value="NZ_CP047045.1"/>
</dbReference>
<evidence type="ECO:0000256" key="10">
    <source>
        <dbReference type="ARBA" id="ARBA00023304"/>
    </source>
</evidence>
<evidence type="ECO:0000256" key="9">
    <source>
        <dbReference type="ARBA" id="ARBA00022898"/>
    </source>
</evidence>
<dbReference type="FunFam" id="3.20.10.10:FF:000002">
    <property type="entry name" value="D-alanine aminotransferase"/>
    <property type="match status" value="1"/>
</dbReference>
<keyword evidence="14" id="KW-0032">Aminotransferase</keyword>
<reference evidence="15" key="1">
    <citation type="submission" date="2019-12" db="EMBL/GenBank/DDBJ databases">
        <title>Complete genome of Terracaulis silvestris 0127_4.</title>
        <authorList>
            <person name="Vieira S."/>
            <person name="Riedel T."/>
            <person name="Sproer C."/>
            <person name="Pascual J."/>
            <person name="Boedeker C."/>
            <person name="Overmann J."/>
        </authorList>
    </citation>
    <scope>NUCLEOTIDE SEQUENCE [LARGE SCALE GENOMIC DNA]</scope>
    <source>
        <strain evidence="15">0127_4</strain>
    </source>
</reference>
<comment type="catalytic activity">
    <reaction evidence="13">
        <text>L-leucine + 2-oxoglutarate = 4-methyl-2-oxopentanoate + L-glutamate</text>
        <dbReference type="Rhea" id="RHEA:18321"/>
        <dbReference type="ChEBI" id="CHEBI:16810"/>
        <dbReference type="ChEBI" id="CHEBI:17865"/>
        <dbReference type="ChEBI" id="CHEBI:29985"/>
        <dbReference type="ChEBI" id="CHEBI:57427"/>
        <dbReference type="EC" id="2.6.1.42"/>
    </reaction>
</comment>
<dbReference type="GO" id="GO:0005829">
    <property type="term" value="C:cytosol"/>
    <property type="evidence" value="ECO:0007669"/>
    <property type="project" value="TreeGrafter"/>
</dbReference>
<sequence>MSRVAYVNGAYVPLAQAAISIQDRGFQFADSIYEVWAVRDGRLYDAVEHLARFKRSLEELRIAAPMSETALILVIHEVMRRNRVRDGIVYLQMSRGVANRDHVFPPASVKPTMVITAKNLDRRAIAKRAELGVKVISVPETRWARRDIKSVNLLPNVLARQAAKEAGAFEAWFVDEDGFVTEGTSSTAFIVDAENRIRTRGLSHDLLHGVTRAVLLRIAREHQMTVSETPFTIEEAKAAQEAFISAASNPAVPVTAIDGAKIGKGWPGPVARALRAAYLGA</sequence>
<organism evidence="14 15">
    <name type="scientific">Terricaulis silvestris</name>
    <dbReference type="NCBI Taxonomy" id="2686094"/>
    <lineage>
        <taxon>Bacteria</taxon>
        <taxon>Pseudomonadati</taxon>
        <taxon>Pseudomonadota</taxon>
        <taxon>Alphaproteobacteria</taxon>
        <taxon>Caulobacterales</taxon>
        <taxon>Caulobacteraceae</taxon>
        <taxon>Terricaulis</taxon>
    </lineage>
</organism>
<evidence type="ECO:0000256" key="2">
    <source>
        <dbReference type="ARBA" id="ARBA00003109"/>
    </source>
</evidence>
<dbReference type="GO" id="GO:0004084">
    <property type="term" value="F:branched-chain-amino-acid transaminase activity"/>
    <property type="evidence" value="ECO:0007669"/>
    <property type="project" value="UniProtKB-EC"/>
</dbReference>
<dbReference type="NCBIfam" id="NF005209">
    <property type="entry name" value="PRK06680.1"/>
    <property type="match status" value="1"/>
</dbReference>
<keyword evidence="15" id="KW-1185">Reference proteome</keyword>
<keyword evidence="9" id="KW-0663">Pyridoxal phosphate</keyword>
<accession>A0A6I6MVE9</accession>
<proteinExistence type="inferred from homology"/>
<evidence type="ECO:0000256" key="3">
    <source>
        <dbReference type="ARBA" id="ARBA00004824"/>
    </source>
</evidence>
<protein>
    <recommendedName>
        <fullName evidence="8">Probable branched-chain-amino-acid aminotransferase</fullName>
        <ecNumber evidence="7">2.6.1.42</ecNumber>
    </recommendedName>
</protein>
<dbReference type="GO" id="GO:0008652">
    <property type="term" value="P:amino acid biosynthetic process"/>
    <property type="evidence" value="ECO:0007669"/>
    <property type="project" value="UniProtKB-ARBA"/>
</dbReference>
<dbReference type="InterPro" id="IPR036038">
    <property type="entry name" value="Aminotransferase-like"/>
</dbReference>
<gene>
    <name evidence="14" type="primary">dat</name>
    <name evidence="14" type="ORF">DSM104635_01987</name>
</gene>
<dbReference type="Proteomes" id="UP000431269">
    <property type="component" value="Chromosome"/>
</dbReference>
<dbReference type="InterPro" id="IPR001544">
    <property type="entry name" value="Aminotrans_IV"/>
</dbReference>
<dbReference type="SUPFAM" id="SSF56752">
    <property type="entry name" value="D-aminoacid aminotransferase-like PLP-dependent enzymes"/>
    <property type="match status" value="1"/>
</dbReference>
<dbReference type="InterPro" id="IPR043132">
    <property type="entry name" value="BCAT-like_C"/>
</dbReference>
<evidence type="ECO:0000256" key="13">
    <source>
        <dbReference type="ARBA" id="ARBA00049229"/>
    </source>
</evidence>
<dbReference type="AlphaFoldDB" id="A0A6I6MVE9"/>
<comment type="similarity">
    <text evidence="6">Belongs to the class-IV pyridoxal-phosphate-dependent aminotransferase family.</text>
</comment>
<evidence type="ECO:0000313" key="15">
    <source>
        <dbReference type="Proteomes" id="UP000431269"/>
    </source>
</evidence>
<comment type="pathway">
    <text evidence="5">Amino-acid biosynthesis; L-leucine biosynthesis; L-leucine from 3-methyl-2-oxobutanoate: step 4/4.</text>
</comment>
<comment type="pathway">
    <text evidence="3">Amino-acid biosynthesis; L-isoleucine biosynthesis; L-isoleucine from 2-oxobutanoate: step 4/4.</text>
</comment>
<evidence type="ECO:0000313" key="14">
    <source>
        <dbReference type="EMBL" id="QGZ95143.1"/>
    </source>
</evidence>
<comment type="catalytic activity">
    <reaction evidence="11">
        <text>L-valine + 2-oxoglutarate = 3-methyl-2-oxobutanoate + L-glutamate</text>
        <dbReference type="Rhea" id="RHEA:24813"/>
        <dbReference type="ChEBI" id="CHEBI:11851"/>
        <dbReference type="ChEBI" id="CHEBI:16810"/>
        <dbReference type="ChEBI" id="CHEBI:29985"/>
        <dbReference type="ChEBI" id="CHEBI:57762"/>
        <dbReference type="EC" id="2.6.1.42"/>
    </reaction>
</comment>
<keyword evidence="10" id="KW-0028">Amino-acid biosynthesis</keyword>
<evidence type="ECO:0000256" key="12">
    <source>
        <dbReference type="ARBA" id="ARBA00048798"/>
    </source>
</evidence>
<dbReference type="InterPro" id="IPR050571">
    <property type="entry name" value="Class-IV_PLP-Dep_Aminotrnsfr"/>
</dbReference>
<dbReference type="KEGG" id="tsv:DSM104635_01987"/>
<dbReference type="EMBL" id="CP047045">
    <property type="protein sequence ID" value="QGZ95143.1"/>
    <property type="molecule type" value="Genomic_DNA"/>
</dbReference>
<evidence type="ECO:0000256" key="7">
    <source>
        <dbReference type="ARBA" id="ARBA00013053"/>
    </source>
</evidence>
<dbReference type="Gene3D" id="3.20.10.10">
    <property type="entry name" value="D-amino Acid Aminotransferase, subunit A, domain 2"/>
    <property type="match status" value="1"/>
</dbReference>
<dbReference type="Pfam" id="PF01063">
    <property type="entry name" value="Aminotran_4"/>
    <property type="match status" value="1"/>
</dbReference>
<evidence type="ECO:0000256" key="4">
    <source>
        <dbReference type="ARBA" id="ARBA00004931"/>
    </source>
</evidence>
<evidence type="ECO:0000256" key="1">
    <source>
        <dbReference type="ARBA" id="ARBA00001933"/>
    </source>
</evidence>
<keyword evidence="10" id="KW-0100">Branched-chain amino acid biosynthesis</keyword>
<comment type="pathway">
    <text evidence="4">Amino-acid biosynthesis; L-valine biosynthesis; L-valine from pyruvate: step 4/4.</text>
</comment>
<evidence type="ECO:0000256" key="5">
    <source>
        <dbReference type="ARBA" id="ARBA00005072"/>
    </source>
</evidence>
<evidence type="ECO:0000256" key="8">
    <source>
        <dbReference type="ARBA" id="ARBA00014472"/>
    </source>
</evidence>
<keyword evidence="14" id="KW-0808">Transferase</keyword>
<evidence type="ECO:0000256" key="6">
    <source>
        <dbReference type="ARBA" id="ARBA00009320"/>
    </source>
</evidence>
<dbReference type="PANTHER" id="PTHR42743">
    <property type="entry name" value="AMINO-ACID AMINOTRANSFERASE"/>
    <property type="match status" value="1"/>
</dbReference>
<comment type="function">
    <text evidence="2">Acts on leucine, isoleucine and valine.</text>
</comment>
<comment type="cofactor">
    <cofactor evidence="1">
        <name>pyridoxal 5'-phosphate</name>
        <dbReference type="ChEBI" id="CHEBI:597326"/>
    </cofactor>
</comment>
<dbReference type="GO" id="GO:0009082">
    <property type="term" value="P:branched-chain amino acid biosynthetic process"/>
    <property type="evidence" value="ECO:0007669"/>
    <property type="project" value="UniProtKB-KW"/>
</dbReference>
<dbReference type="InterPro" id="IPR043131">
    <property type="entry name" value="BCAT-like_N"/>
</dbReference>